<feature type="region of interest" description="Disordered" evidence="1">
    <location>
        <begin position="1"/>
        <end position="37"/>
    </location>
</feature>
<protein>
    <recommendedName>
        <fullName evidence="2">eCIS core domain-containing protein</fullName>
    </recommendedName>
</protein>
<dbReference type="AlphaFoldDB" id="A0A1I6UCJ4"/>
<dbReference type="InterPro" id="IPR025295">
    <property type="entry name" value="eCIS_core_dom"/>
</dbReference>
<dbReference type="EMBL" id="FOZX01000010">
    <property type="protein sequence ID" value="SFS99121.1"/>
    <property type="molecule type" value="Genomic_DNA"/>
</dbReference>
<proteinExistence type="predicted"/>
<gene>
    <name evidence="3" type="ORF">SAMN05660874_04774</name>
</gene>
<feature type="compositionally biased region" description="Basic and acidic residues" evidence="1">
    <location>
        <begin position="163"/>
        <end position="173"/>
    </location>
</feature>
<evidence type="ECO:0000256" key="1">
    <source>
        <dbReference type="SAM" id="MobiDB-lite"/>
    </source>
</evidence>
<dbReference type="Pfam" id="PF13699">
    <property type="entry name" value="eCIS_core"/>
    <property type="match status" value="1"/>
</dbReference>
<sequence>MFAHEKSDETTAEGRTPSRTRAASVDVGTPSPRTTSPAGLVALQRTIGNAAVARMLDEQQPVQRSAVHDVLRKPGQPLDASTRTDMETRLGADFSDVRLHTDASAQRSATEIGARAYTSGNHVVIGPHGADAHTLAHELTHVIQQRRGAVDGTDNGAGLRISDPTDRFEREAEQNATRALSDHPPERPGPAVPGGGANDQRPVQRIIFNQDDDGNDLLEAMPPERVPSLPQVEGFSPDRIERLQALATSMEDPLLTLDEALEQSRNTVVGAISGPHPREGDFLANVQDWRKQGFSAYDPQMEERFLRRQLEKRGVPANASVLRKASITEFGTHVPHTDVLVPHPGPWIRLAEPDDLASCLDRVMGADSRAYVLTDSEPNARYADMLVERISAMNEANAGVDGYQRLTTTVEVVPIPSYGSTRLGADADGQAGATLQTQHPGEYRLIKVSRS</sequence>
<evidence type="ECO:0000313" key="4">
    <source>
        <dbReference type="Proteomes" id="UP000198852"/>
    </source>
</evidence>
<dbReference type="Proteomes" id="UP000198852">
    <property type="component" value="Unassembled WGS sequence"/>
</dbReference>
<evidence type="ECO:0000259" key="2">
    <source>
        <dbReference type="Pfam" id="PF13699"/>
    </source>
</evidence>
<dbReference type="RefSeq" id="WP_245776083.1">
    <property type="nucleotide sequence ID" value="NZ_FOZX01000010.1"/>
</dbReference>
<keyword evidence="4" id="KW-1185">Reference proteome</keyword>
<reference evidence="4" key="1">
    <citation type="submission" date="2016-10" db="EMBL/GenBank/DDBJ databases">
        <authorList>
            <person name="Varghese N."/>
            <person name="Submissions S."/>
        </authorList>
    </citation>
    <scope>NUCLEOTIDE SEQUENCE [LARGE SCALE GENOMIC DNA]</scope>
    <source>
        <strain evidence="4">DSM 44771</strain>
    </source>
</reference>
<feature type="domain" description="eCIS core" evidence="2">
    <location>
        <begin position="77"/>
        <end position="148"/>
    </location>
</feature>
<accession>A0A1I6UCJ4</accession>
<feature type="region of interest" description="Disordered" evidence="1">
    <location>
        <begin position="150"/>
        <end position="201"/>
    </location>
</feature>
<name>A0A1I6UCJ4_9PSEU</name>
<evidence type="ECO:0000313" key="3">
    <source>
        <dbReference type="EMBL" id="SFS99121.1"/>
    </source>
</evidence>
<dbReference type="STRING" id="95161.SAMN05660874_04774"/>
<organism evidence="3 4">
    <name type="scientific">Saccharopolyspora flava</name>
    <dbReference type="NCBI Taxonomy" id="95161"/>
    <lineage>
        <taxon>Bacteria</taxon>
        <taxon>Bacillati</taxon>
        <taxon>Actinomycetota</taxon>
        <taxon>Actinomycetes</taxon>
        <taxon>Pseudonocardiales</taxon>
        <taxon>Pseudonocardiaceae</taxon>
        <taxon>Saccharopolyspora</taxon>
    </lineage>
</organism>